<evidence type="ECO:0000256" key="4">
    <source>
        <dbReference type="ARBA" id="ARBA00022692"/>
    </source>
</evidence>
<feature type="transmembrane region" description="Helical" evidence="7">
    <location>
        <begin position="281"/>
        <end position="301"/>
    </location>
</feature>
<keyword evidence="5 7" id="KW-1133">Transmembrane helix</keyword>
<evidence type="ECO:0000256" key="2">
    <source>
        <dbReference type="ARBA" id="ARBA00022448"/>
    </source>
</evidence>
<evidence type="ECO:0000256" key="1">
    <source>
        <dbReference type="ARBA" id="ARBA00004651"/>
    </source>
</evidence>
<feature type="transmembrane region" description="Helical" evidence="7">
    <location>
        <begin position="404"/>
        <end position="426"/>
    </location>
</feature>
<dbReference type="GO" id="GO:0005886">
    <property type="term" value="C:plasma membrane"/>
    <property type="evidence" value="ECO:0007669"/>
    <property type="project" value="UniProtKB-SubCell"/>
</dbReference>
<evidence type="ECO:0000256" key="5">
    <source>
        <dbReference type="ARBA" id="ARBA00022989"/>
    </source>
</evidence>
<dbReference type="AlphaFoldDB" id="A0A6S6P4F9"/>
<evidence type="ECO:0000256" key="6">
    <source>
        <dbReference type="ARBA" id="ARBA00023136"/>
    </source>
</evidence>
<reference evidence="9 10" key="1">
    <citation type="submission" date="2020-07" db="EMBL/GenBank/DDBJ databases">
        <title>Complete genome sequence of Mycolicibacterium litorale like strain isolated from cardiac implantable electronic device infection.</title>
        <authorList>
            <person name="Fukano H."/>
            <person name="Miyama H."/>
            <person name="Hoshino Y."/>
        </authorList>
    </citation>
    <scope>NUCLEOTIDE SEQUENCE [LARGE SCALE GENOMIC DNA]</scope>
    <source>
        <strain evidence="9 10">NIIDNTM18</strain>
    </source>
</reference>
<feature type="transmembrane region" description="Helical" evidence="7">
    <location>
        <begin position="115"/>
        <end position="135"/>
    </location>
</feature>
<dbReference type="Gene3D" id="1.20.1250.20">
    <property type="entry name" value="MFS general substrate transporter like domains"/>
    <property type="match status" value="2"/>
</dbReference>
<dbReference type="Proteomes" id="UP000515734">
    <property type="component" value="Chromosome"/>
</dbReference>
<keyword evidence="6 7" id="KW-0472">Membrane</keyword>
<dbReference type="SUPFAM" id="SSF103473">
    <property type="entry name" value="MFS general substrate transporter"/>
    <property type="match status" value="1"/>
</dbReference>
<dbReference type="PROSITE" id="PS50850">
    <property type="entry name" value="MFS"/>
    <property type="match status" value="1"/>
</dbReference>
<feature type="transmembrane region" description="Helical" evidence="7">
    <location>
        <begin position="308"/>
        <end position="328"/>
    </location>
</feature>
<feature type="transmembrane region" description="Helical" evidence="7">
    <location>
        <begin position="334"/>
        <end position="356"/>
    </location>
</feature>
<feature type="transmembrane region" description="Helical" evidence="7">
    <location>
        <begin position="56"/>
        <end position="79"/>
    </location>
</feature>
<dbReference type="InterPro" id="IPR036259">
    <property type="entry name" value="MFS_trans_sf"/>
</dbReference>
<dbReference type="RefSeq" id="WP_185295759.1">
    <property type="nucleotide sequence ID" value="NZ_AP023287.1"/>
</dbReference>
<feature type="domain" description="Major facilitator superfamily (MFS) profile" evidence="8">
    <location>
        <begin position="18"/>
        <end position="430"/>
    </location>
</feature>
<feature type="transmembrane region" description="Helical" evidence="7">
    <location>
        <begin position="20"/>
        <end position="44"/>
    </location>
</feature>
<evidence type="ECO:0000313" key="9">
    <source>
        <dbReference type="EMBL" id="BCI53022.1"/>
    </source>
</evidence>
<evidence type="ECO:0000313" key="10">
    <source>
        <dbReference type="Proteomes" id="UP000515734"/>
    </source>
</evidence>
<accession>A0A6S6P4F9</accession>
<dbReference type="PANTHER" id="PTHR43045:SF1">
    <property type="entry name" value="SHIKIMATE TRANSPORTER"/>
    <property type="match status" value="1"/>
</dbReference>
<dbReference type="InterPro" id="IPR011701">
    <property type="entry name" value="MFS"/>
</dbReference>
<feature type="transmembrane region" description="Helical" evidence="7">
    <location>
        <begin position="190"/>
        <end position="213"/>
    </location>
</feature>
<protein>
    <submittedName>
        <fullName evidence="9">MFS transporter</fullName>
    </submittedName>
</protein>
<feature type="transmembrane region" description="Helical" evidence="7">
    <location>
        <begin position="156"/>
        <end position="178"/>
    </location>
</feature>
<sequence>MTHASHPPRFGNTQQKRAFLASLVGTTVEWFDFFIYATAASLVFSTIFFPSLDSNIGVLASFATLGVAFLARPVGAFVFGNLGDRLGRRTTLIITLTLMGGSTGVIGLLPTYDQIGIWAPIALTALRFLQGVAVGGEWGGAVLMSVENAPRSRVRFYGSAPQVASPLALVLATVVMYFVSRLPNEDLMSWGWRIPFLAGFVLVLIGMVIRLGVAETSEFTAVKRSGAVKELPILEVIRRMPGKVLAGIGLQASVIVLFYLVTTYMLTMATNAHGFAKSDTLLILLVAACVDLVAMVGFGVLSDTYSPWKVFVGGAVFTGLFAFPLFALSNMGSMGWMIVAFTLALVLGHATTYSVVSSMTAELFPTEVRYSGVALCSAFAGVLWAAPTPLIAAALVPTDGSRHWWPLATILAVTAVVSVVAARFAYRSTVGGQRPPFTRYLDSHAGADSVPVRSHVLEKEGQP</sequence>
<evidence type="ECO:0000256" key="7">
    <source>
        <dbReference type="SAM" id="Phobius"/>
    </source>
</evidence>
<dbReference type="GO" id="GO:0022857">
    <property type="term" value="F:transmembrane transporter activity"/>
    <property type="evidence" value="ECO:0007669"/>
    <property type="project" value="InterPro"/>
</dbReference>
<feature type="transmembrane region" description="Helical" evidence="7">
    <location>
        <begin position="368"/>
        <end position="392"/>
    </location>
</feature>
<dbReference type="PANTHER" id="PTHR43045">
    <property type="entry name" value="SHIKIMATE TRANSPORTER"/>
    <property type="match status" value="1"/>
</dbReference>
<dbReference type="InterPro" id="IPR020846">
    <property type="entry name" value="MFS_dom"/>
</dbReference>
<keyword evidence="3" id="KW-1003">Cell membrane</keyword>
<feature type="transmembrane region" description="Helical" evidence="7">
    <location>
        <begin position="91"/>
        <end position="109"/>
    </location>
</feature>
<dbReference type="Pfam" id="PF07690">
    <property type="entry name" value="MFS_1"/>
    <property type="match status" value="1"/>
</dbReference>
<gene>
    <name evidence="9" type="ORF">NIIDNTM18_23000</name>
</gene>
<dbReference type="CDD" id="cd17369">
    <property type="entry name" value="MFS_ShiA_like"/>
    <property type="match status" value="1"/>
</dbReference>
<comment type="subcellular location">
    <subcellularLocation>
        <location evidence="1">Cell membrane</location>
        <topology evidence="1">Multi-pass membrane protein</topology>
    </subcellularLocation>
</comment>
<name>A0A6S6P4F9_9MYCO</name>
<keyword evidence="4 7" id="KW-0812">Transmembrane</keyword>
<organism evidence="9 10">
    <name type="scientific">Mycolicibacterium litorale</name>
    <dbReference type="NCBI Taxonomy" id="758802"/>
    <lineage>
        <taxon>Bacteria</taxon>
        <taxon>Bacillati</taxon>
        <taxon>Actinomycetota</taxon>
        <taxon>Actinomycetes</taxon>
        <taxon>Mycobacteriales</taxon>
        <taxon>Mycobacteriaceae</taxon>
        <taxon>Mycolicibacterium</taxon>
    </lineage>
</organism>
<dbReference type="EMBL" id="AP023287">
    <property type="protein sequence ID" value="BCI53022.1"/>
    <property type="molecule type" value="Genomic_DNA"/>
</dbReference>
<feature type="transmembrane region" description="Helical" evidence="7">
    <location>
        <begin position="244"/>
        <end position="261"/>
    </location>
</feature>
<proteinExistence type="predicted"/>
<keyword evidence="2" id="KW-0813">Transport</keyword>
<evidence type="ECO:0000259" key="8">
    <source>
        <dbReference type="PROSITE" id="PS50850"/>
    </source>
</evidence>
<evidence type="ECO:0000256" key="3">
    <source>
        <dbReference type="ARBA" id="ARBA00022475"/>
    </source>
</evidence>